<reference evidence="1 2" key="1">
    <citation type="journal article" date="2016" name="Nat. Commun.">
        <title>Thousands of microbial genomes shed light on interconnected biogeochemical processes in an aquifer system.</title>
        <authorList>
            <person name="Anantharaman K."/>
            <person name="Brown C.T."/>
            <person name="Hug L.A."/>
            <person name="Sharon I."/>
            <person name="Castelle C.J."/>
            <person name="Probst A.J."/>
            <person name="Thomas B.C."/>
            <person name="Singh A."/>
            <person name="Wilkins M.J."/>
            <person name="Karaoz U."/>
            <person name="Brodie E.L."/>
            <person name="Williams K.H."/>
            <person name="Hubbard S.S."/>
            <person name="Banfield J.F."/>
        </authorList>
    </citation>
    <scope>NUCLEOTIDE SEQUENCE [LARGE SCALE GENOMIC DNA]</scope>
</reference>
<name>A0A1F5JHE3_9BACT</name>
<accession>A0A1F5JHE3</accession>
<evidence type="ECO:0000313" key="1">
    <source>
        <dbReference type="EMBL" id="OGE28022.1"/>
    </source>
</evidence>
<sequence length="151" mass="16766">MDYLARSDIWQSDEALKAGQAVPPTNQSRVLARFRQIFPLALFPDDLIVEELRIVWVRKDAPWSEEVISIIATDIASVDASVGPLFGRIHVKSLTGGPEILVDNLLRGDVYRIRCLVEGIALAARAGFKVDVEDLETKKEFLAKVGSVKLH</sequence>
<comment type="caution">
    <text evidence="1">The sequence shown here is derived from an EMBL/GenBank/DDBJ whole genome shotgun (WGS) entry which is preliminary data.</text>
</comment>
<protein>
    <submittedName>
        <fullName evidence="1">Uncharacterized protein</fullName>
    </submittedName>
</protein>
<evidence type="ECO:0000313" key="2">
    <source>
        <dbReference type="Proteomes" id="UP000177555"/>
    </source>
</evidence>
<proteinExistence type="predicted"/>
<gene>
    <name evidence="1" type="ORF">A2867_04055</name>
</gene>
<dbReference type="EMBL" id="MFCP01000024">
    <property type="protein sequence ID" value="OGE28022.1"/>
    <property type="molecule type" value="Genomic_DNA"/>
</dbReference>
<dbReference type="Proteomes" id="UP000177555">
    <property type="component" value="Unassembled WGS sequence"/>
</dbReference>
<dbReference type="AlphaFoldDB" id="A0A1F5JHE3"/>
<organism evidence="1 2">
    <name type="scientific">Candidatus Daviesbacteria bacterium RIFCSPHIGHO2_01_FULL_40_11</name>
    <dbReference type="NCBI Taxonomy" id="1797762"/>
    <lineage>
        <taxon>Bacteria</taxon>
        <taxon>Candidatus Daviesiibacteriota</taxon>
    </lineage>
</organism>